<name>A0A8R7QJ56_TRIUA</name>
<reference evidence="1" key="3">
    <citation type="submission" date="2022-06" db="UniProtKB">
        <authorList>
            <consortium name="EnsemblPlants"/>
        </authorList>
    </citation>
    <scope>IDENTIFICATION</scope>
</reference>
<reference evidence="2" key="1">
    <citation type="journal article" date="2013" name="Nature">
        <title>Draft genome of the wheat A-genome progenitor Triticum urartu.</title>
        <authorList>
            <person name="Ling H.Q."/>
            <person name="Zhao S."/>
            <person name="Liu D."/>
            <person name="Wang J."/>
            <person name="Sun H."/>
            <person name="Zhang C."/>
            <person name="Fan H."/>
            <person name="Li D."/>
            <person name="Dong L."/>
            <person name="Tao Y."/>
            <person name="Gao C."/>
            <person name="Wu H."/>
            <person name="Li Y."/>
            <person name="Cui Y."/>
            <person name="Guo X."/>
            <person name="Zheng S."/>
            <person name="Wang B."/>
            <person name="Yu K."/>
            <person name="Liang Q."/>
            <person name="Yang W."/>
            <person name="Lou X."/>
            <person name="Chen J."/>
            <person name="Feng M."/>
            <person name="Jian J."/>
            <person name="Zhang X."/>
            <person name="Luo G."/>
            <person name="Jiang Y."/>
            <person name="Liu J."/>
            <person name="Wang Z."/>
            <person name="Sha Y."/>
            <person name="Zhang B."/>
            <person name="Wu H."/>
            <person name="Tang D."/>
            <person name="Shen Q."/>
            <person name="Xue P."/>
            <person name="Zou S."/>
            <person name="Wang X."/>
            <person name="Liu X."/>
            <person name="Wang F."/>
            <person name="Yang Y."/>
            <person name="An X."/>
            <person name="Dong Z."/>
            <person name="Zhang K."/>
            <person name="Zhang X."/>
            <person name="Luo M.C."/>
            <person name="Dvorak J."/>
            <person name="Tong Y."/>
            <person name="Wang J."/>
            <person name="Yang H."/>
            <person name="Li Z."/>
            <person name="Wang D."/>
            <person name="Zhang A."/>
            <person name="Wang J."/>
        </authorList>
    </citation>
    <scope>NUCLEOTIDE SEQUENCE</scope>
    <source>
        <strain evidence="2">cv. G1812</strain>
    </source>
</reference>
<sequence length="60" mass="6633">EKVQGLDKSLGVELPFFDSAFDSHLAKILSLVTIMRIFLGEGGGEFTTHQTTIQSSRSYK</sequence>
<dbReference type="Proteomes" id="UP000015106">
    <property type="component" value="Chromosome 5"/>
</dbReference>
<dbReference type="AlphaFoldDB" id="A0A8R7QJ56"/>
<dbReference type="EnsemblPlants" id="TuG1812G0500004367.01.T01">
    <property type="protein sequence ID" value="TuG1812G0500004367.01.T01.cds411266"/>
    <property type="gene ID" value="TuG1812G0500004367.01"/>
</dbReference>
<evidence type="ECO:0000313" key="2">
    <source>
        <dbReference type="Proteomes" id="UP000015106"/>
    </source>
</evidence>
<organism evidence="1 2">
    <name type="scientific">Triticum urartu</name>
    <name type="common">Red wild einkorn</name>
    <name type="synonym">Crithodium urartu</name>
    <dbReference type="NCBI Taxonomy" id="4572"/>
    <lineage>
        <taxon>Eukaryota</taxon>
        <taxon>Viridiplantae</taxon>
        <taxon>Streptophyta</taxon>
        <taxon>Embryophyta</taxon>
        <taxon>Tracheophyta</taxon>
        <taxon>Spermatophyta</taxon>
        <taxon>Magnoliopsida</taxon>
        <taxon>Liliopsida</taxon>
        <taxon>Poales</taxon>
        <taxon>Poaceae</taxon>
        <taxon>BOP clade</taxon>
        <taxon>Pooideae</taxon>
        <taxon>Triticodae</taxon>
        <taxon>Triticeae</taxon>
        <taxon>Triticinae</taxon>
        <taxon>Triticum</taxon>
    </lineage>
</organism>
<evidence type="ECO:0000313" key="1">
    <source>
        <dbReference type="EnsemblPlants" id="TuG1812G0500004367.01.T01.cds411266"/>
    </source>
</evidence>
<dbReference type="Gramene" id="TuG1812G0500004367.01.T01">
    <property type="protein sequence ID" value="TuG1812G0500004367.01.T01.cds411266"/>
    <property type="gene ID" value="TuG1812G0500004367.01"/>
</dbReference>
<proteinExistence type="predicted"/>
<protein>
    <submittedName>
        <fullName evidence="1">Uncharacterized protein</fullName>
    </submittedName>
</protein>
<accession>A0A8R7QJ56</accession>
<keyword evidence="2" id="KW-1185">Reference proteome</keyword>
<reference evidence="1" key="2">
    <citation type="submission" date="2018-03" db="EMBL/GenBank/DDBJ databases">
        <title>The Triticum urartu genome reveals the dynamic nature of wheat genome evolution.</title>
        <authorList>
            <person name="Ling H."/>
            <person name="Ma B."/>
            <person name="Shi X."/>
            <person name="Liu H."/>
            <person name="Dong L."/>
            <person name="Sun H."/>
            <person name="Cao Y."/>
            <person name="Gao Q."/>
            <person name="Zheng S."/>
            <person name="Li Y."/>
            <person name="Yu Y."/>
            <person name="Du H."/>
            <person name="Qi M."/>
            <person name="Li Y."/>
            <person name="Yu H."/>
            <person name="Cui Y."/>
            <person name="Wang N."/>
            <person name="Chen C."/>
            <person name="Wu H."/>
            <person name="Zhao Y."/>
            <person name="Zhang J."/>
            <person name="Li Y."/>
            <person name="Zhou W."/>
            <person name="Zhang B."/>
            <person name="Hu W."/>
            <person name="Eijk M."/>
            <person name="Tang J."/>
            <person name="Witsenboer H."/>
            <person name="Zhao S."/>
            <person name="Li Z."/>
            <person name="Zhang A."/>
            <person name="Wang D."/>
            <person name="Liang C."/>
        </authorList>
    </citation>
    <scope>NUCLEOTIDE SEQUENCE [LARGE SCALE GENOMIC DNA]</scope>
    <source>
        <strain evidence="1">cv. G1812</strain>
    </source>
</reference>